<dbReference type="EMBL" id="CP012526">
    <property type="protein sequence ID" value="ALC47322.1"/>
    <property type="molecule type" value="Genomic_DNA"/>
</dbReference>
<accession>A0A0M4ERU8</accession>
<dbReference type="OrthoDB" id="7845239at2759"/>
<protein>
    <submittedName>
        <fullName evidence="2">CG4783</fullName>
    </submittedName>
</protein>
<evidence type="ECO:0000256" key="1">
    <source>
        <dbReference type="SAM" id="SignalP"/>
    </source>
</evidence>
<organism evidence="2 3">
    <name type="scientific">Drosophila busckii</name>
    <name type="common">Fruit fly</name>
    <dbReference type="NCBI Taxonomy" id="30019"/>
    <lineage>
        <taxon>Eukaryota</taxon>
        <taxon>Metazoa</taxon>
        <taxon>Ecdysozoa</taxon>
        <taxon>Arthropoda</taxon>
        <taxon>Hexapoda</taxon>
        <taxon>Insecta</taxon>
        <taxon>Pterygota</taxon>
        <taxon>Neoptera</taxon>
        <taxon>Endopterygota</taxon>
        <taxon>Diptera</taxon>
        <taxon>Brachycera</taxon>
        <taxon>Muscomorpha</taxon>
        <taxon>Ephydroidea</taxon>
        <taxon>Drosophilidae</taxon>
        <taxon>Drosophila</taxon>
    </lineage>
</organism>
<gene>
    <name evidence="2" type="ORF">Dbus_chr3Rg2072</name>
</gene>
<evidence type="ECO:0000313" key="3">
    <source>
        <dbReference type="Proteomes" id="UP000494163"/>
    </source>
</evidence>
<keyword evidence="3" id="KW-1185">Reference proteome</keyword>
<dbReference type="Proteomes" id="UP000494163">
    <property type="component" value="Chromosome 3R"/>
</dbReference>
<keyword evidence="1" id="KW-0732">Signal</keyword>
<dbReference type="OMA" id="DLWYFNP"/>
<feature type="signal peptide" evidence="1">
    <location>
        <begin position="1"/>
        <end position="19"/>
    </location>
</feature>
<dbReference type="AlphaFoldDB" id="A0A0M4ERU8"/>
<name>A0A0M4ERU8_DROBS</name>
<feature type="chain" id="PRO_5005793610" evidence="1">
    <location>
        <begin position="20"/>
        <end position="90"/>
    </location>
</feature>
<proteinExistence type="predicted"/>
<sequence length="90" mass="10234">MQRSMQFLVLATLLLTAAAIKDLSASNADTLQLAYNPTYEIWFFLPKGRPKPEQLTDSVQRAYYEHRPGGVCFKPDNNNWFYCSSGIAIE</sequence>
<reference evidence="2 3" key="1">
    <citation type="submission" date="2015-08" db="EMBL/GenBank/DDBJ databases">
        <title>Ancestral chromatin configuration constrains chromatin evolution on differentiating sex chromosomes in Drosophila.</title>
        <authorList>
            <person name="Zhou Q."/>
            <person name="Bachtrog D."/>
        </authorList>
    </citation>
    <scope>NUCLEOTIDE SEQUENCE [LARGE SCALE GENOMIC DNA]</scope>
    <source>
        <tissue evidence="2">Whole larvae</tissue>
    </source>
</reference>
<evidence type="ECO:0000313" key="2">
    <source>
        <dbReference type="EMBL" id="ALC47322.1"/>
    </source>
</evidence>